<dbReference type="GO" id="GO:0016810">
    <property type="term" value="F:hydrolase activity, acting on carbon-nitrogen (but not peptide) bonds"/>
    <property type="evidence" value="ECO:0007669"/>
    <property type="project" value="InterPro"/>
</dbReference>
<proteinExistence type="predicted"/>
<reference evidence="2 3" key="1">
    <citation type="submission" date="2015-06" db="EMBL/GenBank/DDBJ databases">
        <title>Draft genome sequence of beer spoilage bacterium Megasphaera cerevisiae type strain 20462.</title>
        <authorList>
            <person name="Kutumbaka K."/>
            <person name="Pasmowitz J."/>
            <person name="Mategko J."/>
            <person name="Reyes D."/>
            <person name="Friedrich A."/>
            <person name="Han S."/>
            <person name="Martens-Habbena W."/>
            <person name="Neal-McKinney J."/>
            <person name="Janagama H.K."/>
            <person name="Nadala C."/>
            <person name="Samadpour M."/>
        </authorList>
    </citation>
    <scope>NUCLEOTIDE SEQUENCE [LARGE SCALE GENOMIC DNA]</scope>
    <source>
        <strain evidence="2 3">DSM 20462</strain>
    </source>
</reference>
<dbReference type="OrthoDB" id="9767366at2"/>
<feature type="domain" description="Amidohydrolase 3" evidence="1">
    <location>
        <begin position="51"/>
        <end position="530"/>
    </location>
</feature>
<dbReference type="InterPro" id="IPR032466">
    <property type="entry name" value="Metal_Hydrolase"/>
</dbReference>
<keyword evidence="3" id="KW-1185">Reference proteome</keyword>
<sequence length="538" mass="60402">MVQTIYFNGDLITMTGMETNPEALVTEGRIISYIGSLSEAEMRAQADTRYVDLNGKTLMPAFIDPHSHIMEKAEFFQYADLSGCQSFQDIVQVLQEHMKTRHIGEDGVVVGVGYDHNALREGRHPDKYVLDAVSRQIPIYIRHASSHMGVGNSRMMELAGIHDNTPDPEGAKFGRVTAAGEPNGYTEELNAMAYCYTVIDSRTAADWEILLAEAQQYYLSYGITTAQDGATNRQSFEILKRLAEQGKFDIDIVCYIRSDENPEDMIEKNPSYAKGYRHRLKIGGCKNFLDGSPQGKTAWLSQPYEGETSYCGYAAMSDKQLTEYLLTAIDHGRQVLSHCNGDAAADQYIRCYQKALALSRHPDKMRLRPVMVHCQTVRKDQLEAMVPLHMIPSFFVGHTYYWGDVHLKNLGVARGSRISPVREALERGLIYNFHRDTPVVSADMLHSVWAAVNRITKNGVSIGPEWRIGVYDALKGITCHAAYAYGEEKNKGTLEEGKLADLVILDQNPLKVQPIAIQDIQVMETIKEGCSLYQREHL</sequence>
<dbReference type="Pfam" id="PF07969">
    <property type="entry name" value="Amidohydro_3"/>
    <property type="match status" value="1"/>
</dbReference>
<dbReference type="RefSeq" id="WP_048513864.1">
    <property type="nucleotide sequence ID" value="NZ_FUXD01000015.1"/>
</dbReference>
<name>A0A0J6WXE8_9FIRM</name>
<dbReference type="PANTHER" id="PTHR22642:SF2">
    <property type="entry name" value="PROTEIN LONG AFTER FAR-RED 3"/>
    <property type="match status" value="1"/>
</dbReference>
<dbReference type="InterPro" id="IPR033932">
    <property type="entry name" value="YtcJ-like"/>
</dbReference>
<dbReference type="Proteomes" id="UP000036503">
    <property type="component" value="Unassembled WGS sequence"/>
</dbReference>
<dbReference type="Gene3D" id="2.30.40.10">
    <property type="entry name" value="Urease, subunit C, domain 1"/>
    <property type="match status" value="1"/>
</dbReference>
<accession>A0A0J6WXE8</accession>
<dbReference type="SUPFAM" id="SSF51556">
    <property type="entry name" value="Metallo-dependent hydrolases"/>
    <property type="match status" value="1"/>
</dbReference>
<dbReference type="FunCoup" id="A0A0J6WXE8">
    <property type="interactions" value="237"/>
</dbReference>
<dbReference type="EMBL" id="LEKT01000013">
    <property type="protein sequence ID" value="KMO86908.1"/>
    <property type="molecule type" value="Genomic_DNA"/>
</dbReference>
<dbReference type="Gene3D" id="3.10.310.70">
    <property type="match status" value="1"/>
</dbReference>
<protein>
    <submittedName>
        <fullName evidence="2">Amidohydrolase</fullName>
    </submittedName>
</protein>
<dbReference type="AlphaFoldDB" id="A0A0J6WXE8"/>
<dbReference type="Gene3D" id="3.20.20.140">
    <property type="entry name" value="Metal-dependent hydrolases"/>
    <property type="match status" value="1"/>
</dbReference>
<organism evidence="2 3">
    <name type="scientific">Megasphaera cerevisiae DSM 20462</name>
    <dbReference type="NCBI Taxonomy" id="1122219"/>
    <lineage>
        <taxon>Bacteria</taxon>
        <taxon>Bacillati</taxon>
        <taxon>Bacillota</taxon>
        <taxon>Negativicutes</taxon>
        <taxon>Veillonellales</taxon>
        <taxon>Veillonellaceae</taxon>
        <taxon>Megasphaera</taxon>
    </lineage>
</organism>
<evidence type="ECO:0000313" key="2">
    <source>
        <dbReference type="EMBL" id="KMO86908.1"/>
    </source>
</evidence>
<gene>
    <name evidence="2" type="ORF">AB840_05685</name>
</gene>
<dbReference type="InParanoid" id="A0A0J6WXE8"/>
<keyword evidence="2" id="KW-0378">Hydrolase</keyword>
<comment type="caution">
    <text evidence="2">The sequence shown here is derived from an EMBL/GenBank/DDBJ whole genome shotgun (WGS) entry which is preliminary data.</text>
</comment>
<dbReference type="SUPFAM" id="SSF51338">
    <property type="entry name" value="Composite domain of metallo-dependent hydrolases"/>
    <property type="match status" value="1"/>
</dbReference>
<dbReference type="PANTHER" id="PTHR22642">
    <property type="entry name" value="IMIDAZOLONEPROPIONASE"/>
    <property type="match status" value="1"/>
</dbReference>
<evidence type="ECO:0000259" key="1">
    <source>
        <dbReference type="Pfam" id="PF07969"/>
    </source>
</evidence>
<evidence type="ECO:0000313" key="3">
    <source>
        <dbReference type="Proteomes" id="UP000036503"/>
    </source>
</evidence>
<dbReference type="InterPro" id="IPR011059">
    <property type="entry name" value="Metal-dep_hydrolase_composite"/>
</dbReference>
<dbReference type="CDD" id="cd01300">
    <property type="entry name" value="YtcJ_like"/>
    <property type="match status" value="1"/>
</dbReference>
<dbReference type="PATRIC" id="fig|1122219.3.peg.544"/>
<dbReference type="InterPro" id="IPR013108">
    <property type="entry name" value="Amidohydro_3"/>
</dbReference>